<dbReference type="Gene3D" id="3.30.40.10">
    <property type="entry name" value="Zinc/RING finger domain, C3HC4 (zinc finger)"/>
    <property type="match status" value="1"/>
</dbReference>
<evidence type="ECO:0000256" key="4">
    <source>
        <dbReference type="ARBA" id="ARBA00020923"/>
    </source>
</evidence>
<evidence type="ECO:0000256" key="7">
    <source>
        <dbReference type="ARBA" id="ARBA00022771"/>
    </source>
</evidence>
<evidence type="ECO:0000313" key="14">
    <source>
        <dbReference type="EMBL" id="KAJ1372988.1"/>
    </source>
</evidence>
<comment type="subcellular location">
    <subcellularLocation>
        <location evidence="1">Nucleus</location>
    </subcellularLocation>
</comment>
<keyword evidence="15" id="KW-1185">Reference proteome</keyword>
<evidence type="ECO:0000256" key="6">
    <source>
        <dbReference type="ARBA" id="ARBA00022723"/>
    </source>
</evidence>
<keyword evidence="7" id="KW-0863">Zinc-finger</keyword>
<evidence type="ECO:0000256" key="2">
    <source>
        <dbReference type="ARBA" id="ARBA00004718"/>
    </source>
</evidence>
<proteinExistence type="inferred from homology"/>
<accession>A0AAD5RAX8</accession>
<dbReference type="PANTHER" id="PTHR21330">
    <property type="entry name" value="E3 SUMO-PROTEIN LIGASE NSE2"/>
    <property type="match status" value="1"/>
</dbReference>
<evidence type="ECO:0000256" key="11">
    <source>
        <dbReference type="ARBA" id="ARBA00031731"/>
    </source>
</evidence>
<reference evidence="14" key="1">
    <citation type="submission" date="2021-06" db="EMBL/GenBank/DDBJ databases">
        <title>Parelaphostrongylus tenuis whole genome reference sequence.</title>
        <authorList>
            <person name="Garwood T.J."/>
            <person name="Larsen P.A."/>
            <person name="Fountain-Jones N.M."/>
            <person name="Garbe J.R."/>
            <person name="Macchietto M.G."/>
            <person name="Kania S.A."/>
            <person name="Gerhold R.W."/>
            <person name="Richards J.E."/>
            <person name="Wolf T.M."/>
        </authorList>
    </citation>
    <scope>NUCLEOTIDE SEQUENCE</scope>
    <source>
        <strain evidence="14">MNPRO001-30</strain>
        <tissue evidence="14">Meninges</tissue>
    </source>
</reference>
<evidence type="ECO:0000256" key="12">
    <source>
        <dbReference type="ARBA" id="ARBA00032533"/>
    </source>
</evidence>
<evidence type="ECO:0000256" key="8">
    <source>
        <dbReference type="ARBA" id="ARBA00022786"/>
    </source>
</evidence>
<dbReference type="GO" id="GO:0061665">
    <property type="term" value="F:SUMO ligase activity"/>
    <property type="evidence" value="ECO:0007669"/>
    <property type="project" value="TreeGrafter"/>
</dbReference>
<dbReference type="PANTHER" id="PTHR21330:SF1">
    <property type="entry name" value="E3 SUMO-PROTEIN LIGASE NSE2"/>
    <property type="match status" value="1"/>
</dbReference>
<sequence>MKNYKKMCSKANVTGCWSEEITRLRSCRPQTAESTQPEQVESNKEEEIGLVGTLKGYRDPLGGGQIKDPVKNKYCGHIYDRTTMQEYIRSNRARRAMFYQCPYSLCQNKRNMDMDDMEDCADFLSAVVGEAHV</sequence>
<keyword evidence="8" id="KW-0833">Ubl conjugation pathway</keyword>
<dbReference type="InterPro" id="IPR013083">
    <property type="entry name" value="Znf_RING/FYVE/PHD"/>
</dbReference>
<comment type="caution">
    <text evidence="14">The sequence shown here is derived from an EMBL/GenBank/DDBJ whole genome shotgun (WGS) entry which is preliminary data.</text>
</comment>
<dbReference type="InterPro" id="IPR004181">
    <property type="entry name" value="Znf_MIZ"/>
</dbReference>
<evidence type="ECO:0000256" key="10">
    <source>
        <dbReference type="ARBA" id="ARBA00023242"/>
    </source>
</evidence>
<dbReference type="SUPFAM" id="SSF57850">
    <property type="entry name" value="RING/U-box"/>
    <property type="match status" value="1"/>
</dbReference>
<dbReference type="GO" id="GO:0005634">
    <property type="term" value="C:nucleus"/>
    <property type="evidence" value="ECO:0007669"/>
    <property type="project" value="UniProtKB-SubCell"/>
</dbReference>
<comment type="pathway">
    <text evidence="2">Protein modification; protein sumoylation.</text>
</comment>
<dbReference type="Pfam" id="PF11789">
    <property type="entry name" value="zf-Nse"/>
    <property type="match status" value="1"/>
</dbReference>
<organism evidence="14 15">
    <name type="scientific">Parelaphostrongylus tenuis</name>
    <name type="common">Meningeal worm</name>
    <dbReference type="NCBI Taxonomy" id="148309"/>
    <lineage>
        <taxon>Eukaryota</taxon>
        <taxon>Metazoa</taxon>
        <taxon>Ecdysozoa</taxon>
        <taxon>Nematoda</taxon>
        <taxon>Chromadorea</taxon>
        <taxon>Rhabditida</taxon>
        <taxon>Rhabditina</taxon>
        <taxon>Rhabditomorpha</taxon>
        <taxon>Strongyloidea</taxon>
        <taxon>Metastrongylidae</taxon>
        <taxon>Parelaphostrongylus</taxon>
    </lineage>
</organism>
<keyword evidence="9" id="KW-0862">Zinc</keyword>
<dbReference type="GO" id="GO:0000724">
    <property type="term" value="P:double-strand break repair via homologous recombination"/>
    <property type="evidence" value="ECO:0007669"/>
    <property type="project" value="InterPro"/>
</dbReference>
<comment type="similarity">
    <text evidence="3">Belongs to the NSE2 family.</text>
</comment>
<evidence type="ECO:0000259" key="13">
    <source>
        <dbReference type="Pfam" id="PF11789"/>
    </source>
</evidence>
<dbReference type="Proteomes" id="UP001196413">
    <property type="component" value="Unassembled WGS sequence"/>
</dbReference>
<dbReference type="EMBL" id="JAHQIW010007211">
    <property type="protein sequence ID" value="KAJ1372988.1"/>
    <property type="molecule type" value="Genomic_DNA"/>
</dbReference>
<evidence type="ECO:0000256" key="1">
    <source>
        <dbReference type="ARBA" id="ARBA00004123"/>
    </source>
</evidence>
<dbReference type="InterPro" id="IPR026846">
    <property type="entry name" value="Nse2(Mms21)"/>
</dbReference>
<dbReference type="GO" id="GO:0016925">
    <property type="term" value="P:protein sumoylation"/>
    <property type="evidence" value="ECO:0007669"/>
    <property type="project" value="TreeGrafter"/>
</dbReference>
<keyword evidence="6" id="KW-0479">Metal-binding</keyword>
<protein>
    <recommendedName>
        <fullName evidence="4">E3 SUMO-protein ligase NSE2</fullName>
    </recommendedName>
    <alternativeName>
        <fullName evidence="11">E3 SUMO-protein transferase NSE2</fullName>
    </alternativeName>
    <alternativeName>
        <fullName evidence="12">Non-structural maintenance of chromosomes element 2 homolog</fullName>
    </alternativeName>
</protein>
<gene>
    <name evidence="14" type="ORF">KIN20_035306</name>
</gene>
<keyword evidence="5" id="KW-0808">Transferase</keyword>
<dbReference type="GO" id="GO:0030915">
    <property type="term" value="C:Smc5-Smc6 complex"/>
    <property type="evidence" value="ECO:0007669"/>
    <property type="project" value="InterPro"/>
</dbReference>
<evidence type="ECO:0000256" key="3">
    <source>
        <dbReference type="ARBA" id="ARBA00008212"/>
    </source>
</evidence>
<feature type="domain" description="SP-RING-type" evidence="13">
    <location>
        <begin position="57"/>
        <end position="106"/>
    </location>
</feature>
<keyword evidence="10" id="KW-0539">Nucleus</keyword>
<dbReference type="GO" id="GO:0008270">
    <property type="term" value="F:zinc ion binding"/>
    <property type="evidence" value="ECO:0007669"/>
    <property type="project" value="UniProtKB-KW"/>
</dbReference>
<evidence type="ECO:0000256" key="5">
    <source>
        <dbReference type="ARBA" id="ARBA00022679"/>
    </source>
</evidence>
<evidence type="ECO:0000313" key="15">
    <source>
        <dbReference type="Proteomes" id="UP001196413"/>
    </source>
</evidence>
<name>A0AAD5RAX8_PARTN</name>
<evidence type="ECO:0000256" key="9">
    <source>
        <dbReference type="ARBA" id="ARBA00022833"/>
    </source>
</evidence>
<dbReference type="AlphaFoldDB" id="A0AAD5RAX8"/>